<protein>
    <submittedName>
        <fullName evidence="2">Uncharacterized protein</fullName>
    </submittedName>
</protein>
<feature type="compositionally biased region" description="Pro residues" evidence="1">
    <location>
        <begin position="95"/>
        <end position="106"/>
    </location>
</feature>
<comment type="caution">
    <text evidence="2">The sequence shown here is derived from an EMBL/GenBank/DDBJ whole genome shotgun (WGS) entry which is preliminary data.</text>
</comment>
<dbReference type="Proteomes" id="UP001215598">
    <property type="component" value="Unassembled WGS sequence"/>
</dbReference>
<evidence type="ECO:0000313" key="3">
    <source>
        <dbReference type="Proteomes" id="UP001215598"/>
    </source>
</evidence>
<feature type="compositionally biased region" description="Acidic residues" evidence="1">
    <location>
        <begin position="79"/>
        <end position="91"/>
    </location>
</feature>
<dbReference type="Gene3D" id="3.60.130.30">
    <property type="match status" value="1"/>
</dbReference>
<evidence type="ECO:0000313" key="2">
    <source>
        <dbReference type="EMBL" id="KAJ7716374.1"/>
    </source>
</evidence>
<keyword evidence="3" id="KW-1185">Reference proteome</keyword>
<accession>A0AAD7HB70</accession>
<organism evidence="2 3">
    <name type="scientific">Mycena metata</name>
    <dbReference type="NCBI Taxonomy" id="1033252"/>
    <lineage>
        <taxon>Eukaryota</taxon>
        <taxon>Fungi</taxon>
        <taxon>Dikarya</taxon>
        <taxon>Basidiomycota</taxon>
        <taxon>Agaricomycotina</taxon>
        <taxon>Agaricomycetes</taxon>
        <taxon>Agaricomycetidae</taxon>
        <taxon>Agaricales</taxon>
        <taxon>Marasmiineae</taxon>
        <taxon>Mycenaceae</taxon>
        <taxon>Mycena</taxon>
    </lineage>
</organism>
<feature type="compositionally biased region" description="Low complexity" evidence="1">
    <location>
        <begin position="123"/>
        <end position="133"/>
    </location>
</feature>
<feature type="compositionally biased region" description="Basic residues" evidence="1">
    <location>
        <begin position="149"/>
        <end position="163"/>
    </location>
</feature>
<sequence length="533" mass="57749">MVTVMHSLAVFESGPPGPSHSASAARKTRSGAQFSPYELDSVKINGQDFGVIRTSISLDSLLREAMIAADERAAAFESQSEEDEWVDEEDVDSKPPSPLSSAPPSPASSTHSSPLSSPPSSPTPTRAASPSPAVESAGSSLQSVGIEKQRRKKAAADRRRVRRQQGAAAGPYARGLSKRSVQAYREQSPHRIQVDAARLTTPTGSAWIGRRSSPARRVITLPELDELDCELVEWNGKDPKLIVDREGRVIAILLGQPDDPDWSTVIKEACKALASARRAAVRLGVWRPGPAHRRGRHFQVGGGASLGGGQRRPGNLRQTRPMRRLFLKLLRNSYIRRIAGFQSAGLALYAPKLYRYYRDVLKGLFQHHPDLVHLFTNSIFPAATFNCGPDAISFDHCDFLNLVHGLCPVTSGGKFNHKLGGHIYLKQLRLVIEFPSGASVAIPSGCVDHGNTPIQPGETRHSITQYAAGGLFRWAAYGYQSAKALAETEEGRAAKAAFDGEPGARWEWAMGLFSKVDELGADRASVFGESSHG</sequence>
<feature type="region of interest" description="Disordered" evidence="1">
    <location>
        <begin position="73"/>
        <end position="179"/>
    </location>
</feature>
<dbReference type="AlphaFoldDB" id="A0AAD7HB70"/>
<name>A0AAD7HB70_9AGAR</name>
<reference evidence="2" key="1">
    <citation type="submission" date="2023-03" db="EMBL/GenBank/DDBJ databases">
        <title>Massive genome expansion in bonnet fungi (Mycena s.s.) driven by repeated elements and novel gene families across ecological guilds.</title>
        <authorList>
            <consortium name="Lawrence Berkeley National Laboratory"/>
            <person name="Harder C.B."/>
            <person name="Miyauchi S."/>
            <person name="Viragh M."/>
            <person name="Kuo A."/>
            <person name="Thoen E."/>
            <person name="Andreopoulos B."/>
            <person name="Lu D."/>
            <person name="Skrede I."/>
            <person name="Drula E."/>
            <person name="Henrissat B."/>
            <person name="Morin E."/>
            <person name="Kohler A."/>
            <person name="Barry K."/>
            <person name="LaButti K."/>
            <person name="Morin E."/>
            <person name="Salamov A."/>
            <person name="Lipzen A."/>
            <person name="Mereny Z."/>
            <person name="Hegedus B."/>
            <person name="Baldrian P."/>
            <person name="Stursova M."/>
            <person name="Weitz H."/>
            <person name="Taylor A."/>
            <person name="Grigoriev I.V."/>
            <person name="Nagy L.G."/>
            <person name="Martin F."/>
            <person name="Kauserud H."/>
        </authorList>
    </citation>
    <scope>NUCLEOTIDE SEQUENCE</scope>
    <source>
        <strain evidence="2">CBHHK182m</strain>
    </source>
</reference>
<feature type="region of interest" description="Disordered" evidence="1">
    <location>
        <begin position="11"/>
        <end position="30"/>
    </location>
</feature>
<evidence type="ECO:0000256" key="1">
    <source>
        <dbReference type="SAM" id="MobiDB-lite"/>
    </source>
</evidence>
<proteinExistence type="predicted"/>
<dbReference type="EMBL" id="JARKIB010000292">
    <property type="protein sequence ID" value="KAJ7716374.1"/>
    <property type="molecule type" value="Genomic_DNA"/>
</dbReference>
<gene>
    <name evidence="2" type="ORF">B0H16DRAFT_1741301</name>
</gene>